<accession>A0A9P0EBI6</accession>
<evidence type="ECO:0000313" key="4">
    <source>
        <dbReference type="Proteomes" id="UP001152798"/>
    </source>
</evidence>
<keyword evidence="4" id="KW-1185">Reference proteome</keyword>
<protein>
    <submittedName>
        <fullName evidence="3">Uncharacterized protein</fullName>
    </submittedName>
</protein>
<proteinExistence type="predicted"/>
<feature type="region of interest" description="Disordered" evidence="2">
    <location>
        <begin position="137"/>
        <end position="156"/>
    </location>
</feature>
<keyword evidence="1" id="KW-0175">Coiled coil</keyword>
<evidence type="ECO:0000256" key="2">
    <source>
        <dbReference type="SAM" id="MobiDB-lite"/>
    </source>
</evidence>
<reference evidence="3" key="1">
    <citation type="submission" date="2022-01" db="EMBL/GenBank/DDBJ databases">
        <authorList>
            <person name="King R."/>
        </authorList>
    </citation>
    <scope>NUCLEOTIDE SEQUENCE</scope>
</reference>
<gene>
    <name evidence="3" type="ORF">NEZAVI_LOCUS4145</name>
</gene>
<sequence length="432" mass="48786">MQQELEEQAEVERKKEEMYDNISIKIQKLEEKIVVLKEWKQRMSVELRRVKVQKKNHPNLQYSEQNTVISGETEPHHVSIPVPSAHVLPQQAYSNSHLHAQESQNLPGNHVSIPVPSAHVLPQQAYSNSHLHAQESQNLPGNHVSIPVPSAHGLPQQAYSNSHLHAQESQNLPGNHVSIPVPSAHVLPQQAYSNSHLHAQESQNLPGNHVSHPSTGPSYSALPMRTGPQKQRINQPNMYYRGNTNLNARNNYYSVPYRPDPHSMPYGGTLAIPPPQTHSNVITHGYPIRQPFFAPPPQTHPNVINPGYPIRQPFYAPPPQTHPNAITPGYPIRQPFFAPPPQTHPNVITPGYPNRQPFYAPPSPQPVEPGSYAQFEPDQNVYRPVLPPPIRHSSLLPSVVSPWQHPERRCFYNQPQMYTEAHGPYVRNEFQI</sequence>
<evidence type="ECO:0000256" key="1">
    <source>
        <dbReference type="SAM" id="Coils"/>
    </source>
</evidence>
<organism evidence="3 4">
    <name type="scientific">Nezara viridula</name>
    <name type="common">Southern green stink bug</name>
    <name type="synonym">Cimex viridulus</name>
    <dbReference type="NCBI Taxonomy" id="85310"/>
    <lineage>
        <taxon>Eukaryota</taxon>
        <taxon>Metazoa</taxon>
        <taxon>Ecdysozoa</taxon>
        <taxon>Arthropoda</taxon>
        <taxon>Hexapoda</taxon>
        <taxon>Insecta</taxon>
        <taxon>Pterygota</taxon>
        <taxon>Neoptera</taxon>
        <taxon>Paraneoptera</taxon>
        <taxon>Hemiptera</taxon>
        <taxon>Heteroptera</taxon>
        <taxon>Panheteroptera</taxon>
        <taxon>Pentatomomorpha</taxon>
        <taxon>Pentatomoidea</taxon>
        <taxon>Pentatomidae</taxon>
        <taxon>Pentatominae</taxon>
        <taxon>Nezara</taxon>
    </lineage>
</organism>
<name>A0A9P0EBI6_NEZVI</name>
<feature type="compositionally biased region" description="Polar residues" evidence="2">
    <location>
        <begin position="202"/>
        <end position="218"/>
    </location>
</feature>
<evidence type="ECO:0000313" key="3">
    <source>
        <dbReference type="EMBL" id="CAH1393475.1"/>
    </source>
</evidence>
<dbReference type="EMBL" id="OV725078">
    <property type="protein sequence ID" value="CAH1393475.1"/>
    <property type="molecule type" value="Genomic_DNA"/>
</dbReference>
<feature type="coiled-coil region" evidence="1">
    <location>
        <begin position="1"/>
        <end position="32"/>
    </location>
</feature>
<dbReference type="AlphaFoldDB" id="A0A9P0EBI6"/>
<dbReference type="Proteomes" id="UP001152798">
    <property type="component" value="Chromosome 2"/>
</dbReference>
<feature type="region of interest" description="Disordered" evidence="2">
    <location>
        <begin position="202"/>
        <end position="223"/>
    </location>
</feature>